<dbReference type="GO" id="GO:0003677">
    <property type="term" value="F:DNA binding"/>
    <property type="evidence" value="ECO:0007669"/>
    <property type="project" value="UniProtKB-UniRule"/>
</dbReference>
<evidence type="ECO:0000256" key="5">
    <source>
        <dbReference type="PROSITE-ProRule" id="PRU01248"/>
    </source>
</evidence>
<dbReference type="InterPro" id="IPR013762">
    <property type="entry name" value="Integrase-like_cat_sf"/>
</dbReference>
<feature type="domain" description="Tyr recombinase" evidence="6">
    <location>
        <begin position="113"/>
        <end position="288"/>
    </location>
</feature>
<gene>
    <name evidence="8" type="ORF">YP76_06100</name>
</gene>
<sequence length="318" mass="36663">MLVSDAHALYIAHVKTGALRKLKPRTIKEKEYIWTAFLKDALGQRILQELTADDLWVLVLKKGKSAPVQANRLAAELKVFMKWCAGRSGWEAGIRLTENRAVTLDAYYFPTKPKSRFLSHDELGLFLRAVAQEERFYLRALLLMLLTGCRKLEVVEAPSAEIDGTVWTIPPERTKNSCAHRIPLAPWTLSLTQTNEAWLFPSDRLENRPMKWGWDKVIARVLKRMSEIGERSIPRFTLHDLRRTMRSNTKRLKIDVETAEAMLNHKKKGLEEIYDGYDLFEEKKDGFARWERLIVDIAIKVGVTEPLFIPDELTAFEA</sequence>
<dbReference type="PATRIC" id="fig|56193.3.peg.1269"/>
<reference evidence="8 9" key="1">
    <citation type="submission" date="2015-04" db="EMBL/GenBank/DDBJ databases">
        <title>Genome sequence of aromatic hydrocarbons-degrading Sphingobium chungbukense DJ77.</title>
        <authorList>
            <person name="Kim Y.-C."/>
            <person name="Chae J.-C."/>
        </authorList>
    </citation>
    <scope>NUCLEOTIDE SEQUENCE [LARGE SCALE GENOMIC DNA]</scope>
    <source>
        <strain evidence="8 9">DJ77</strain>
    </source>
</reference>
<dbReference type="GO" id="GO:0006310">
    <property type="term" value="P:DNA recombination"/>
    <property type="evidence" value="ECO:0007669"/>
    <property type="project" value="UniProtKB-KW"/>
</dbReference>
<evidence type="ECO:0000256" key="4">
    <source>
        <dbReference type="ARBA" id="ARBA00023172"/>
    </source>
</evidence>
<dbReference type="InterPro" id="IPR044068">
    <property type="entry name" value="CB"/>
</dbReference>
<dbReference type="InterPro" id="IPR002104">
    <property type="entry name" value="Integrase_catalytic"/>
</dbReference>
<dbReference type="PANTHER" id="PTHR30629:SF2">
    <property type="entry name" value="PROPHAGE INTEGRASE INTS-RELATED"/>
    <property type="match status" value="1"/>
</dbReference>
<dbReference type="AlphaFoldDB" id="A0A0M3AUA1"/>
<evidence type="ECO:0000313" key="8">
    <source>
        <dbReference type="EMBL" id="KKW92521.1"/>
    </source>
</evidence>
<evidence type="ECO:0000259" key="7">
    <source>
        <dbReference type="PROSITE" id="PS51900"/>
    </source>
</evidence>
<keyword evidence="2" id="KW-0229">DNA integration</keyword>
<evidence type="ECO:0000313" key="9">
    <source>
        <dbReference type="Proteomes" id="UP000033874"/>
    </source>
</evidence>
<dbReference type="InterPro" id="IPR011010">
    <property type="entry name" value="DNA_brk_join_enz"/>
</dbReference>
<dbReference type="Pfam" id="PF00589">
    <property type="entry name" value="Phage_integrase"/>
    <property type="match status" value="1"/>
</dbReference>
<protein>
    <recommendedName>
        <fullName evidence="10">Tyr recombinase domain-containing protein</fullName>
    </recommendedName>
</protein>
<dbReference type="PROSITE" id="PS51898">
    <property type="entry name" value="TYR_RECOMBINASE"/>
    <property type="match status" value="1"/>
</dbReference>
<comment type="similarity">
    <text evidence="1">Belongs to the 'phage' integrase family.</text>
</comment>
<dbReference type="GO" id="GO:0015074">
    <property type="term" value="P:DNA integration"/>
    <property type="evidence" value="ECO:0007669"/>
    <property type="project" value="UniProtKB-KW"/>
</dbReference>
<dbReference type="Proteomes" id="UP000033874">
    <property type="component" value="Unassembled WGS sequence"/>
</dbReference>
<evidence type="ECO:0000259" key="6">
    <source>
        <dbReference type="PROSITE" id="PS51898"/>
    </source>
</evidence>
<evidence type="ECO:0000256" key="1">
    <source>
        <dbReference type="ARBA" id="ARBA00008857"/>
    </source>
</evidence>
<dbReference type="SUPFAM" id="SSF56349">
    <property type="entry name" value="DNA breaking-rejoining enzymes"/>
    <property type="match status" value="1"/>
</dbReference>
<organism evidence="8 9">
    <name type="scientific">Sphingobium chungbukense</name>
    <dbReference type="NCBI Taxonomy" id="56193"/>
    <lineage>
        <taxon>Bacteria</taxon>
        <taxon>Pseudomonadati</taxon>
        <taxon>Pseudomonadota</taxon>
        <taxon>Alphaproteobacteria</taxon>
        <taxon>Sphingomonadales</taxon>
        <taxon>Sphingomonadaceae</taxon>
        <taxon>Sphingobium</taxon>
    </lineage>
</organism>
<accession>A0A0M3AUA1</accession>
<dbReference type="PROSITE" id="PS51900">
    <property type="entry name" value="CB"/>
    <property type="match status" value="1"/>
</dbReference>
<dbReference type="InterPro" id="IPR050808">
    <property type="entry name" value="Phage_Integrase"/>
</dbReference>
<evidence type="ECO:0000256" key="3">
    <source>
        <dbReference type="ARBA" id="ARBA00023125"/>
    </source>
</evidence>
<dbReference type="STRING" id="56193.YP76_06100"/>
<comment type="caution">
    <text evidence="8">The sequence shown here is derived from an EMBL/GenBank/DDBJ whole genome shotgun (WGS) entry which is preliminary data.</text>
</comment>
<dbReference type="PANTHER" id="PTHR30629">
    <property type="entry name" value="PROPHAGE INTEGRASE"/>
    <property type="match status" value="1"/>
</dbReference>
<keyword evidence="9" id="KW-1185">Reference proteome</keyword>
<evidence type="ECO:0008006" key="10">
    <source>
        <dbReference type="Google" id="ProtNLM"/>
    </source>
</evidence>
<dbReference type="EMBL" id="LBIC01000003">
    <property type="protein sequence ID" value="KKW92521.1"/>
    <property type="molecule type" value="Genomic_DNA"/>
</dbReference>
<proteinExistence type="inferred from homology"/>
<evidence type="ECO:0000256" key="2">
    <source>
        <dbReference type="ARBA" id="ARBA00022908"/>
    </source>
</evidence>
<name>A0A0M3AUA1_9SPHN</name>
<dbReference type="Gene3D" id="1.10.443.10">
    <property type="entry name" value="Intergrase catalytic core"/>
    <property type="match status" value="1"/>
</dbReference>
<feature type="domain" description="Core-binding (CB)" evidence="7">
    <location>
        <begin position="1"/>
        <end position="85"/>
    </location>
</feature>
<keyword evidence="4" id="KW-0233">DNA recombination</keyword>
<keyword evidence="3 5" id="KW-0238">DNA-binding</keyword>